<keyword evidence="2" id="KW-0378">Hydrolase</keyword>
<evidence type="ECO:0000313" key="2">
    <source>
        <dbReference type="EMBL" id="MBB4035794.1"/>
    </source>
</evidence>
<accession>A0A840CQA8</accession>
<organism evidence="2 3">
    <name type="scientific">Dysgonomonas hofstadii</name>
    <dbReference type="NCBI Taxonomy" id="637886"/>
    <lineage>
        <taxon>Bacteria</taxon>
        <taxon>Pseudomonadati</taxon>
        <taxon>Bacteroidota</taxon>
        <taxon>Bacteroidia</taxon>
        <taxon>Bacteroidales</taxon>
        <taxon>Dysgonomonadaceae</taxon>
        <taxon>Dysgonomonas</taxon>
    </lineage>
</organism>
<feature type="transmembrane region" description="Helical" evidence="1">
    <location>
        <begin position="93"/>
        <end position="113"/>
    </location>
</feature>
<keyword evidence="1" id="KW-0472">Membrane</keyword>
<dbReference type="AlphaFoldDB" id="A0A840CQA8"/>
<feature type="transmembrane region" description="Helical" evidence="1">
    <location>
        <begin position="67"/>
        <end position="86"/>
    </location>
</feature>
<reference evidence="2 3" key="1">
    <citation type="submission" date="2020-08" db="EMBL/GenBank/DDBJ databases">
        <title>Genomic Encyclopedia of Type Strains, Phase IV (KMG-IV): sequencing the most valuable type-strain genomes for metagenomic binning, comparative biology and taxonomic classification.</title>
        <authorList>
            <person name="Goeker M."/>
        </authorList>
    </citation>
    <scope>NUCLEOTIDE SEQUENCE [LARGE SCALE GENOMIC DNA]</scope>
    <source>
        <strain evidence="2 3">DSM 104969</strain>
    </source>
</reference>
<keyword evidence="1" id="KW-1133">Transmembrane helix</keyword>
<keyword evidence="1" id="KW-0812">Transmembrane</keyword>
<protein>
    <submittedName>
        <fullName evidence="2">Putative neutral ceramidase superfamily lipid hydrolase</fullName>
    </submittedName>
</protein>
<feature type="transmembrane region" description="Helical" evidence="1">
    <location>
        <begin position="7"/>
        <end position="27"/>
    </location>
</feature>
<dbReference type="Proteomes" id="UP000555103">
    <property type="component" value="Unassembled WGS sequence"/>
</dbReference>
<evidence type="ECO:0000313" key="3">
    <source>
        <dbReference type="Proteomes" id="UP000555103"/>
    </source>
</evidence>
<feature type="transmembrane region" description="Helical" evidence="1">
    <location>
        <begin position="119"/>
        <end position="138"/>
    </location>
</feature>
<dbReference type="GO" id="GO:0016787">
    <property type="term" value="F:hydrolase activity"/>
    <property type="evidence" value="ECO:0007669"/>
    <property type="project" value="UniProtKB-KW"/>
</dbReference>
<sequence>MEKTNRYVSFELLLALLFIIAFFLPWLDMGLVKVVGWDIPDIQKKMTKVTNFFKFFSKNKESVYTTYIIYLIPLFSFIVMSLWLLAKPRIARILLMVTGFFALIVSFNLFYKLPKIGSGVYLLCGASVVTIVYLIIIFRRNKKRKAQLIDTPPEVVEEDLEEQL</sequence>
<name>A0A840CQA8_9BACT</name>
<keyword evidence="3" id="KW-1185">Reference proteome</keyword>
<comment type="caution">
    <text evidence="2">The sequence shown here is derived from an EMBL/GenBank/DDBJ whole genome shotgun (WGS) entry which is preliminary data.</text>
</comment>
<gene>
    <name evidence="2" type="ORF">GGR21_001689</name>
</gene>
<dbReference type="RefSeq" id="WP_183306718.1">
    <property type="nucleotide sequence ID" value="NZ_JACIEP010000005.1"/>
</dbReference>
<evidence type="ECO:0000256" key="1">
    <source>
        <dbReference type="SAM" id="Phobius"/>
    </source>
</evidence>
<proteinExistence type="predicted"/>
<dbReference type="EMBL" id="JACIEP010000005">
    <property type="protein sequence ID" value="MBB4035794.1"/>
    <property type="molecule type" value="Genomic_DNA"/>
</dbReference>